<evidence type="ECO:0000259" key="1">
    <source>
        <dbReference type="Pfam" id="PF09588"/>
    </source>
</evidence>
<gene>
    <name evidence="2" type="ORF">TKK_008532</name>
</gene>
<protein>
    <recommendedName>
        <fullName evidence="1">YqaJ viral recombinase domain-containing protein</fullName>
    </recommendedName>
</protein>
<dbReference type="Pfam" id="PF09588">
    <property type="entry name" value="YqaJ"/>
    <property type="match status" value="1"/>
</dbReference>
<accession>A0ABD2WXU1</accession>
<evidence type="ECO:0000313" key="2">
    <source>
        <dbReference type="EMBL" id="KAL3397787.1"/>
    </source>
</evidence>
<dbReference type="EMBL" id="JBJJXI010000061">
    <property type="protein sequence ID" value="KAL3397787.1"/>
    <property type="molecule type" value="Genomic_DNA"/>
</dbReference>
<organism evidence="2 3">
    <name type="scientific">Trichogramma kaykai</name>
    <dbReference type="NCBI Taxonomy" id="54128"/>
    <lineage>
        <taxon>Eukaryota</taxon>
        <taxon>Metazoa</taxon>
        <taxon>Ecdysozoa</taxon>
        <taxon>Arthropoda</taxon>
        <taxon>Hexapoda</taxon>
        <taxon>Insecta</taxon>
        <taxon>Pterygota</taxon>
        <taxon>Neoptera</taxon>
        <taxon>Endopterygota</taxon>
        <taxon>Hymenoptera</taxon>
        <taxon>Apocrita</taxon>
        <taxon>Proctotrupomorpha</taxon>
        <taxon>Chalcidoidea</taxon>
        <taxon>Trichogrammatidae</taxon>
        <taxon>Trichogramma</taxon>
    </lineage>
</organism>
<evidence type="ECO:0000313" key="3">
    <source>
        <dbReference type="Proteomes" id="UP001627154"/>
    </source>
</evidence>
<dbReference type="PANTHER" id="PTHR39953">
    <property type="entry name" value="RE54151P"/>
    <property type="match status" value="1"/>
</dbReference>
<keyword evidence="3" id="KW-1185">Reference proteome</keyword>
<dbReference type="InterPro" id="IPR019080">
    <property type="entry name" value="YqaJ_viral_recombinase"/>
</dbReference>
<comment type="caution">
    <text evidence="2">The sequence shown here is derived from an EMBL/GenBank/DDBJ whole genome shotgun (WGS) entry which is preliminary data.</text>
</comment>
<dbReference type="CDD" id="cd22343">
    <property type="entry name" value="PDDEXK_lambda_exonuclease-like"/>
    <property type="match status" value="1"/>
</dbReference>
<dbReference type="Proteomes" id="UP001627154">
    <property type="component" value="Unassembled WGS sequence"/>
</dbReference>
<proteinExistence type="predicted"/>
<dbReference type="Gene3D" id="3.90.320.10">
    <property type="match status" value="1"/>
</dbReference>
<dbReference type="GO" id="GO:0006281">
    <property type="term" value="P:DNA repair"/>
    <property type="evidence" value="ECO:0007669"/>
    <property type="project" value="UniProtKB-ARBA"/>
</dbReference>
<dbReference type="AlphaFoldDB" id="A0ABD2WXU1"/>
<sequence>MANKLEVGFTKADTKNLPTVSGNMIFDFITNDDRFNAPEVRGVKNMTSSRESYGDNAIGYVCVKRENNICTLKAQICPEHRVREKSYLVSLVVDEEKNLITNAQCFDCAAAEGGCKHAFAFIMWVHRRSEEKSPTDTICYWKKSILSNVGTKNKFILCGDINPLLNSKTDVNFTDSNTFFNSAIEKLKENQVDSHLSKYTITLNTKQLYSASIHQMLLSLPVEQISSVSYFIDFASNIISEDLCSKIQISTLQQNKSFLWYELRYGRITASIIHEAAHCQTSSGSLVKKILGASKKYLSAAMTRGSSLEEEVFIELKRQGHKIEKCGLFLIAPIFGASPDGIGEDFIVEIKCPSSENNFLNYICNGNISEKYKAQMMLQMKATNKNKGVFCVADSKFEENKVIHQYWINYDAQYTNNLIVKAKDFWEKNVYPLLVQDL</sequence>
<dbReference type="InterPro" id="IPR011335">
    <property type="entry name" value="Restrct_endonuc-II-like"/>
</dbReference>
<dbReference type="InterPro" id="IPR011604">
    <property type="entry name" value="PDDEXK-like_dom_sf"/>
</dbReference>
<feature type="domain" description="YqaJ viral recombinase" evidence="1">
    <location>
        <begin position="260"/>
        <end position="385"/>
    </location>
</feature>
<dbReference type="SUPFAM" id="SSF52980">
    <property type="entry name" value="Restriction endonuclease-like"/>
    <property type="match status" value="1"/>
</dbReference>
<reference evidence="2 3" key="1">
    <citation type="journal article" date="2024" name="bioRxiv">
        <title>A reference genome for Trichogramma kaykai: A tiny desert-dwelling parasitoid wasp with competing sex-ratio distorters.</title>
        <authorList>
            <person name="Culotta J."/>
            <person name="Lindsey A.R."/>
        </authorList>
    </citation>
    <scope>NUCLEOTIDE SEQUENCE [LARGE SCALE GENOMIC DNA]</scope>
    <source>
        <strain evidence="2 3">KSX58</strain>
    </source>
</reference>
<dbReference type="PANTHER" id="PTHR39953:SF1">
    <property type="entry name" value="RE54151P"/>
    <property type="match status" value="1"/>
</dbReference>
<name>A0ABD2WXU1_9HYME</name>